<keyword evidence="2" id="KW-1185">Reference proteome</keyword>
<dbReference type="Proteomes" id="UP001234178">
    <property type="component" value="Unassembled WGS sequence"/>
</dbReference>
<reference evidence="1 2" key="1">
    <citation type="journal article" date="2023" name="Nucleic Acids Res.">
        <title>The hologenome of Daphnia magna reveals possible DNA methylation and microbiome-mediated evolution of the host genome.</title>
        <authorList>
            <person name="Chaturvedi A."/>
            <person name="Li X."/>
            <person name="Dhandapani V."/>
            <person name="Marshall H."/>
            <person name="Kissane S."/>
            <person name="Cuenca-Cambronero M."/>
            <person name="Asole G."/>
            <person name="Calvet F."/>
            <person name="Ruiz-Romero M."/>
            <person name="Marangio P."/>
            <person name="Guigo R."/>
            <person name="Rago D."/>
            <person name="Mirbahai L."/>
            <person name="Eastwood N."/>
            <person name="Colbourne J.K."/>
            <person name="Zhou J."/>
            <person name="Mallon E."/>
            <person name="Orsini L."/>
        </authorList>
    </citation>
    <scope>NUCLEOTIDE SEQUENCE [LARGE SCALE GENOMIC DNA]</scope>
    <source>
        <strain evidence="1">LRV0_1</strain>
    </source>
</reference>
<evidence type="ECO:0000313" key="2">
    <source>
        <dbReference type="Proteomes" id="UP001234178"/>
    </source>
</evidence>
<gene>
    <name evidence="1" type="ORF">OUZ56_004821</name>
</gene>
<accession>A0ABQ9YQY7</accession>
<evidence type="ECO:0000313" key="1">
    <source>
        <dbReference type="EMBL" id="KAK4003034.1"/>
    </source>
</evidence>
<sequence length="90" mass="10116">MEATSFAFFVFRSYSRPLPVRLYDVPVPALNQGTSVTPSAFHVLACSEPSIRKVFIEPIFDCIHRQSHESTDLSVYHLNFESPTVAILVS</sequence>
<dbReference type="EMBL" id="JAOYFB010000001">
    <property type="protein sequence ID" value="KAK4003034.1"/>
    <property type="molecule type" value="Genomic_DNA"/>
</dbReference>
<protein>
    <submittedName>
        <fullName evidence="1">Uncharacterized protein</fullName>
    </submittedName>
</protein>
<proteinExistence type="predicted"/>
<comment type="caution">
    <text evidence="1">The sequence shown here is derived from an EMBL/GenBank/DDBJ whole genome shotgun (WGS) entry which is preliminary data.</text>
</comment>
<name>A0ABQ9YQY7_9CRUS</name>
<organism evidence="1 2">
    <name type="scientific">Daphnia magna</name>
    <dbReference type="NCBI Taxonomy" id="35525"/>
    <lineage>
        <taxon>Eukaryota</taxon>
        <taxon>Metazoa</taxon>
        <taxon>Ecdysozoa</taxon>
        <taxon>Arthropoda</taxon>
        <taxon>Crustacea</taxon>
        <taxon>Branchiopoda</taxon>
        <taxon>Diplostraca</taxon>
        <taxon>Cladocera</taxon>
        <taxon>Anomopoda</taxon>
        <taxon>Daphniidae</taxon>
        <taxon>Daphnia</taxon>
    </lineage>
</organism>